<dbReference type="AlphaFoldDB" id="A0AAU8MVA0"/>
<sequence length="320" mass="33984">MAVKSEDQFVELEDIKLCYRVEGDPKNPPVLLIMGLNSQLIHWPQELVDKLKADHYVIRFDNRDSGLTTWRTGEPPADGYRLADMAKDAVQLIDHLGIDRPDVIGASMGGMIAQRLAIDYPDRARSLCSIMSTTGSLLVGHPQPGVIEALLKPLPSDRDAAIEHVFGLYNLIGSKTHAAAEAGRRRALAEAAYDRSVGPTGAPLHPGGGARQVGAILLAGDRTKALNALTLPALVVHGNEDALINVSGGRATRDAIPGAQWLGGPQNGVEGMGHDLPHPLLDTIVDGIVAHLKNASTLAWNPGVAERANGGTRPTAPRPS</sequence>
<dbReference type="GO" id="GO:0004806">
    <property type="term" value="F:triacylglycerol lipase activity"/>
    <property type="evidence" value="ECO:0007669"/>
    <property type="project" value="TreeGrafter"/>
</dbReference>
<dbReference type="InterPro" id="IPR000073">
    <property type="entry name" value="AB_hydrolase_1"/>
</dbReference>
<reference evidence="2" key="1">
    <citation type="submission" date="2024-06" db="EMBL/GenBank/DDBJ databases">
        <authorList>
            <person name="Li S."/>
        </authorList>
    </citation>
    <scope>NUCLEOTIDE SEQUENCE</scope>
    <source>
        <strain evidence="2">SR10</strain>
    </source>
</reference>
<dbReference type="PANTHER" id="PTHR43433:SF5">
    <property type="entry name" value="AB HYDROLASE-1 DOMAIN-CONTAINING PROTEIN"/>
    <property type="match status" value="1"/>
</dbReference>
<evidence type="ECO:0000313" key="2">
    <source>
        <dbReference type="EMBL" id="XCO75900.1"/>
    </source>
</evidence>
<keyword evidence="2" id="KW-0378">Hydrolase</keyword>
<dbReference type="SUPFAM" id="SSF53474">
    <property type="entry name" value="alpha/beta-Hydrolases"/>
    <property type="match status" value="1"/>
</dbReference>
<gene>
    <name evidence="2" type="ORF">ABU614_03645</name>
</gene>
<name>A0AAU8MVA0_9GAMM</name>
<dbReference type="GO" id="GO:0046503">
    <property type="term" value="P:glycerolipid catabolic process"/>
    <property type="evidence" value="ECO:0007669"/>
    <property type="project" value="TreeGrafter"/>
</dbReference>
<organism evidence="2">
    <name type="scientific">Lysobacter firmicutimachus</name>
    <dbReference type="NCBI Taxonomy" id="1792846"/>
    <lineage>
        <taxon>Bacteria</taxon>
        <taxon>Pseudomonadati</taxon>
        <taxon>Pseudomonadota</taxon>
        <taxon>Gammaproteobacteria</taxon>
        <taxon>Lysobacterales</taxon>
        <taxon>Lysobacteraceae</taxon>
        <taxon>Lysobacter</taxon>
    </lineage>
</organism>
<dbReference type="InterPro" id="IPR029058">
    <property type="entry name" value="AB_hydrolase_fold"/>
</dbReference>
<accession>A0AAU8MVA0</accession>
<protein>
    <submittedName>
        <fullName evidence="2">Alpha/beta hydrolase</fullName>
    </submittedName>
</protein>
<dbReference type="EMBL" id="CP159925">
    <property type="protein sequence ID" value="XCO75900.1"/>
    <property type="molecule type" value="Genomic_DNA"/>
</dbReference>
<feature type="domain" description="AB hydrolase-1" evidence="1">
    <location>
        <begin position="28"/>
        <end position="260"/>
    </location>
</feature>
<evidence type="ECO:0000259" key="1">
    <source>
        <dbReference type="Pfam" id="PF00561"/>
    </source>
</evidence>
<dbReference type="InterPro" id="IPR050471">
    <property type="entry name" value="AB_hydrolase"/>
</dbReference>
<dbReference type="PANTHER" id="PTHR43433">
    <property type="entry name" value="HYDROLASE, ALPHA/BETA FOLD FAMILY PROTEIN"/>
    <property type="match status" value="1"/>
</dbReference>
<dbReference type="RefSeq" id="WP_363799180.1">
    <property type="nucleotide sequence ID" value="NZ_CP159925.1"/>
</dbReference>
<proteinExistence type="predicted"/>
<dbReference type="Pfam" id="PF00561">
    <property type="entry name" value="Abhydrolase_1"/>
    <property type="match status" value="1"/>
</dbReference>
<dbReference type="Gene3D" id="3.40.50.1820">
    <property type="entry name" value="alpha/beta hydrolase"/>
    <property type="match status" value="1"/>
</dbReference>